<dbReference type="Gramene" id="ONIVA01G26250.1">
    <property type="protein sequence ID" value="ONIVA01G26250.1"/>
    <property type="gene ID" value="ONIVA01G26250"/>
</dbReference>
<feature type="compositionally biased region" description="Low complexity" evidence="1">
    <location>
        <begin position="90"/>
        <end position="112"/>
    </location>
</feature>
<feature type="compositionally biased region" description="Low complexity" evidence="1">
    <location>
        <begin position="1"/>
        <end position="13"/>
    </location>
</feature>
<keyword evidence="3" id="KW-1185">Reference proteome</keyword>
<reference evidence="2" key="2">
    <citation type="submission" date="2018-04" db="EMBL/GenBank/DDBJ databases">
        <title>OnivRS2 (Oryza nivara Reference Sequence Version 2).</title>
        <authorList>
            <person name="Zhang J."/>
            <person name="Kudrna D."/>
            <person name="Lee S."/>
            <person name="Talag J."/>
            <person name="Rajasekar S."/>
            <person name="Welchert J."/>
            <person name="Hsing Y.-I."/>
            <person name="Wing R.A."/>
        </authorList>
    </citation>
    <scope>NUCLEOTIDE SEQUENCE [LARGE SCALE GENOMIC DNA]</scope>
</reference>
<dbReference type="HOGENOM" id="CLU_2149915_0_0_1"/>
<evidence type="ECO:0000313" key="2">
    <source>
        <dbReference type="EnsemblPlants" id="ONIVA01G26250.1"/>
    </source>
</evidence>
<evidence type="ECO:0000256" key="1">
    <source>
        <dbReference type="SAM" id="MobiDB-lite"/>
    </source>
</evidence>
<evidence type="ECO:0000313" key="3">
    <source>
        <dbReference type="Proteomes" id="UP000006591"/>
    </source>
</evidence>
<organism evidence="2">
    <name type="scientific">Oryza nivara</name>
    <name type="common">Indian wild rice</name>
    <name type="synonym">Oryza sativa f. spontanea</name>
    <dbReference type="NCBI Taxonomy" id="4536"/>
    <lineage>
        <taxon>Eukaryota</taxon>
        <taxon>Viridiplantae</taxon>
        <taxon>Streptophyta</taxon>
        <taxon>Embryophyta</taxon>
        <taxon>Tracheophyta</taxon>
        <taxon>Spermatophyta</taxon>
        <taxon>Magnoliopsida</taxon>
        <taxon>Liliopsida</taxon>
        <taxon>Poales</taxon>
        <taxon>Poaceae</taxon>
        <taxon>BOP clade</taxon>
        <taxon>Oryzoideae</taxon>
        <taxon>Oryzeae</taxon>
        <taxon>Oryzinae</taxon>
        <taxon>Oryza</taxon>
    </lineage>
</organism>
<feature type="region of interest" description="Disordered" evidence="1">
    <location>
        <begin position="1"/>
        <end position="112"/>
    </location>
</feature>
<dbReference type="AlphaFoldDB" id="A0A0E0FPP5"/>
<feature type="compositionally biased region" description="Basic and acidic residues" evidence="1">
    <location>
        <begin position="71"/>
        <end position="80"/>
    </location>
</feature>
<proteinExistence type="predicted"/>
<protein>
    <submittedName>
        <fullName evidence="2">Uncharacterized protein</fullName>
    </submittedName>
</protein>
<sequence>MNAAASPIHAAAAKDPRRRHRSAPPPPILAARPPPLPAPRPPSNRAAGQPQRHCQPRAALPPTIRVAASTDLRRRPRMDEDGFDDLSAWASQPSASGPATASSTGAGFDLNS</sequence>
<feature type="compositionally biased region" description="Pro residues" evidence="1">
    <location>
        <begin position="23"/>
        <end position="42"/>
    </location>
</feature>
<accession>A0A0E0FPP5</accession>
<name>A0A0E0FPP5_ORYNI</name>
<dbReference type="Proteomes" id="UP000006591">
    <property type="component" value="Chromosome 1"/>
</dbReference>
<reference evidence="2" key="1">
    <citation type="submission" date="2015-04" db="UniProtKB">
        <authorList>
            <consortium name="EnsemblPlants"/>
        </authorList>
    </citation>
    <scope>IDENTIFICATION</scope>
    <source>
        <strain evidence="2">SL10</strain>
    </source>
</reference>
<dbReference type="EnsemblPlants" id="ONIVA01G26250.1">
    <property type="protein sequence ID" value="ONIVA01G26250.1"/>
    <property type="gene ID" value="ONIVA01G26250"/>
</dbReference>